<dbReference type="Gene3D" id="1.10.30.50">
    <property type="match status" value="1"/>
</dbReference>
<dbReference type="InterPro" id="IPR003615">
    <property type="entry name" value="HNH_nuc"/>
</dbReference>
<evidence type="ECO:0000259" key="2">
    <source>
        <dbReference type="SMART" id="SM00507"/>
    </source>
</evidence>
<dbReference type="GO" id="GO:0003676">
    <property type="term" value="F:nucleic acid binding"/>
    <property type="evidence" value="ECO:0007669"/>
    <property type="project" value="InterPro"/>
</dbReference>
<dbReference type="InterPro" id="IPR002711">
    <property type="entry name" value="HNH"/>
</dbReference>
<evidence type="ECO:0000313" key="4">
    <source>
        <dbReference type="Proteomes" id="UP000195981"/>
    </source>
</evidence>
<keyword evidence="4" id="KW-1185">Reference proteome</keyword>
<dbReference type="GO" id="GO:0004519">
    <property type="term" value="F:endonuclease activity"/>
    <property type="evidence" value="ECO:0007669"/>
    <property type="project" value="InterPro"/>
</dbReference>
<reference evidence="3 4" key="1">
    <citation type="submission" date="2017-02" db="EMBL/GenBank/DDBJ databases">
        <authorList>
            <person name="Peterson S.W."/>
        </authorList>
    </citation>
    <scope>NUCLEOTIDE SEQUENCE [LARGE SCALE GENOMIC DNA]</scope>
    <source>
        <strain evidence="3 4">CIP104813</strain>
    </source>
</reference>
<evidence type="ECO:0000256" key="1">
    <source>
        <dbReference type="ARBA" id="ARBA00023450"/>
    </source>
</evidence>
<dbReference type="GO" id="GO:0008270">
    <property type="term" value="F:zinc ion binding"/>
    <property type="evidence" value="ECO:0007669"/>
    <property type="project" value="InterPro"/>
</dbReference>
<dbReference type="CDD" id="cd00085">
    <property type="entry name" value="HNHc"/>
    <property type="match status" value="1"/>
</dbReference>
<dbReference type="EMBL" id="FWFG01000061">
    <property type="protein sequence ID" value="SLM91670.1"/>
    <property type="molecule type" value="Genomic_DNA"/>
</dbReference>
<accession>A0A1X6X019</accession>
<feature type="domain" description="HNH nuclease" evidence="2">
    <location>
        <begin position="354"/>
        <end position="405"/>
    </location>
</feature>
<sequence length="453" mass="47991">MVDLAAIAQSLSGIDADVVRDLDAREASELLAAASAVRSALAALEDRAMVALDVRLREEEAERGVPESRRGRTCAHHISMALRISPAQSSRRLAAARRLVRDMPRMHAALATGRLPEASALAIGTVSGPLGPALRREADAVLDQHLGHLEDASAAQWTQEVDLLAHRLAPDGFASRHAQAKRERSVSIGRAPHGMAHLHATLPGLDAAAIRKRLSLEAERLRAEGDRRGHGQIMADLLADTLLGRDEALEPVRLDVGVIITDRVLLGSDEGGATIEGYGTVPAEAIREAVGERVPREGAGALPEGVRATGAGEPRLRSPENAARDSLATLRRLYTHPSSGELVAVESRARAFPRALARMIRMGQVGCAGPYCGAPIRHLDHIRAVADGGATAVSNGQGLCARCNLVKEQVAAVTPAVEDGARVVTWRSVLGRRARRTGTPVEGRHGDSVSEPP</sequence>
<dbReference type="Pfam" id="PF02720">
    <property type="entry name" value="DUF222"/>
    <property type="match status" value="1"/>
</dbReference>
<gene>
    <name evidence="3" type="ORF">FM110_06940</name>
</gene>
<dbReference type="SMART" id="SM00507">
    <property type="entry name" value="HNHc"/>
    <property type="match status" value="1"/>
</dbReference>
<dbReference type="AlphaFoldDB" id="A0A1X6X019"/>
<comment type="similarity">
    <text evidence="1">Belongs to the Rv1128c/1148c/1588c/1702c/1945/3466 family.</text>
</comment>
<organism evidence="3 4">
    <name type="scientific">Brachybacterium nesterenkovii</name>
    <dbReference type="NCBI Taxonomy" id="47847"/>
    <lineage>
        <taxon>Bacteria</taxon>
        <taxon>Bacillati</taxon>
        <taxon>Actinomycetota</taxon>
        <taxon>Actinomycetes</taxon>
        <taxon>Micrococcales</taxon>
        <taxon>Dermabacteraceae</taxon>
        <taxon>Brachybacterium</taxon>
    </lineage>
</organism>
<dbReference type="Pfam" id="PF01844">
    <property type="entry name" value="HNH"/>
    <property type="match status" value="1"/>
</dbReference>
<protein>
    <recommendedName>
        <fullName evidence="2">HNH nuclease domain-containing protein</fullName>
    </recommendedName>
</protein>
<proteinExistence type="inferred from homology"/>
<name>A0A1X6X019_9MICO</name>
<dbReference type="Proteomes" id="UP000195981">
    <property type="component" value="Unassembled WGS sequence"/>
</dbReference>
<evidence type="ECO:0000313" key="3">
    <source>
        <dbReference type="EMBL" id="SLM91670.1"/>
    </source>
</evidence>
<dbReference type="InterPro" id="IPR003870">
    <property type="entry name" value="DUF222"/>
</dbReference>